<name>A0A9W9VQQ7_9EURO</name>
<dbReference type="RefSeq" id="XP_056485273.1">
    <property type="nucleotide sequence ID" value="XM_056634653.1"/>
</dbReference>
<sequence>MVADCLGSCNIELGTLGEHPQSAVDLSSDAERSREEADGITLVQIVRCAKKSASLNPGPNFHSAQLPYIWGWQPFLMDSSQEVSQDDRRGGDKTPGKVSAGLDAKRPPPWIWPFDVAVSCSGGEPESWRLRGEHLDE</sequence>
<evidence type="ECO:0000313" key="2">
    <source>
        <dbReference type="EMBL" id="KAJ5387475.1"/>
    </source>
</evidence>
<reference evidence="2" key="2">
    <citation type="journal article" date="2023" name="IMA Fungus">
        <title>Comparative genomic study of the Penicillium genus elucidates a diverse pangenome and 15 lateral gene transfer events.</title>
        <authorList>
            <person name="Petersen C."/>
            <person name="Sorensen T."/>
            <person name="Nielsen M.R."/>
            <person name="Sondergaard T.E."/>
            <person name="Sorensen J.L."/>
            <person name="Fitzpatrick D.A."/>
            <person name="Frisvad J.C."/>
            <person name="Nielsen K.L."/>
        </authorList>
    </citation>
    <scope>NUCLEOTIDE SEQUENCE</scope>
    <source>
        <strain evidence="2">IBT 29677</strain>
    </source>
</reference>
<reference evidence="2" key="1">
    <citation type="submission" date="2022-12" db="EMBL/GenBank/DDBJ databases">
        <authorList>
            <person name="Petersen C."/>
        </authorList>
    </citation>
    <scope>NUCLEOTIDE SEQUENCE</scope>
    <source>
        <strain evidence="2">IBT 29677</strain>
    </source>
</reference>
<gene>
    <name evidence="2" type="ORF">N7509_010016</name>
</gene>
<accession>A0A9W9VQQ7</accession>
<dbReference type="EMBL" id="JAPZBU010000009">
    <property type="protein sequence ID" value="KAJ5387475.1"/>
    <property type="molecule type" value="Genomic_DNA"/>
</dbReference>
<feature type="compositionally biased region" description="Basic and acidic residues" evidence="1">
    <location>
        <begin position="85"/>
        <end position="95"/>
    </location>
</feature>
<keyword evidence="3" id="KW-1185">Reference proteome</keyword>
<feature type="region of interest" description="Disordered" evidence="1">
    <location>
        <begin position="80"/>
        <end position="106"/>
    </location>
</feature>
<protein>
    <submittedName>
        <fullName evidence="2">Uncharacterized protein</fullName>
    </submittedName>
</protein>
<dbReference type="AlphaFoldDB" id="A0A9W9VQQ7"/>
<comment type="caution">
    <text evidence="2">The sequence shown here is derived from an EMBL/GenBank/DDBJ whole genome shotgun (WGS) entry which is preliminary data.</text>
</comment>
<evidence type="ECO:0000256" key="1">
    <source>
        <dbReference type="SAM" id="MobiDB-lite"/>
    </source>
</evidence>
<dbReference type="Proteomes" id="UP001147747">
    <property type="component" value="Unassembled WGS sequence"/>
</dbReference>
<organism evidence="2 3">
    <name type="scientific">Penicillium cosmopolitanum</name>
    <dbReference type="NCBI Taxonomy" id="1131564"/>
    <lineage>
        <taxon>Eukaryota</taxon>
        <taxon>Fungi</taxon>
        <taxon>Dikarya</taxon>
        <taxon>Ascomycota</taxon>
        <taxon>Pezizomycotina</taxon>
        <taxon>Eurotiomycetes</taxon>
        <taxon>Eurotiomycetidae</taxon>
        <taxon>Eurotiales</taxon>
        <taxon>Aspergillaceae</taxon>
        <taxon>Penicillium</taxon>
    </lineage>
</organism>
<proteinExistence type="predicted"/>
<dbReference type="GeneID" id="81373633"/>
<evidence type="ECO:0000313" key="3">
    <source>
        <dbReference type="Proteomes" id="UP001147747"/>
    </source>
</evidence>